<evidence type="ECO:0000256" key="4">
    <source>
        <dbReference type="HAMAP-Rule" id="MF_00434"/>
    </source>
</evidence>
<dbReference type="Pfam" id="PF01329">
    <property type="entry name" value="Pterin_4a"/>
    <property type="match status" value="1"/>
</dbReference>
<gene>
    <name evidence="5" type="ORF">ENM11_06770</name>
</gene>
<dbReference type="InterPro" id="IPR036428">
    <property type="entry name" value="PCD_sf"/>
</dbReference>
<dbReference type="NCBIfam" id="NF002018">
    <property type="entry name" value="PRK00823.1-3"/>
    <property type="match status" value="1"/>
</dbReference>
<dbReference type="Gene3D" id="3.30.1360.20">
    <property type="entry name" value="Transcriptional coactivator/pterin dehydratase"/>
    <property type="match status" value="1"/>
</dbReference>
<evidence type="ECO:0000313" key="5">
    <source>
        <dbReference type="EMBL" id="HHK68835.1"/>
    </source>
</evidence>
<dbReference type="PANTHER" id="PTHR12599:SF0">
    <property type="entry name" value="PTERIN-4-ALPHA-CARBINOLAMINE DEHYDRATASE"/>
    <property type="match status" value="1"/>
</dbReference>
<evidence type="ECO:0000256" key="1">
    <source>
        <dbReference type="ARBA" id="ARBA00001554"/>
    </source>
</evidence>
<comment type="similarity">
    <text evidence="2 4">Belongs to the pterin-4-alpha-carbinolamine dehydratase family.</text>
</comment>
<dbReference type="InterPro" id="IPR001533">
    <property type="entry name" value="Pterin_deHydtase"/>
</dbReference>
<dbReference type="SUPFAM" id="SSF55248">
    <property type="entry name" value="PCD-like"/>
    <property type="match status" value="1"/>
</dbReference>
<proteinExistence type="inferred from homology"/>
<comment type="catalytic activity">
    <reaction evidence="1 4">
        <text>(4aS,6R)-4a-hydroxy-L-erythro-5,6,7,8-tetrahydrobiopterin = (6R)-L-erythro-6,7-dihydrobiopterin + H2O</text>
        <dbReference type="Rhea" id="RHEA:11920"/>
        <dbReference type="ChEBI" id="CHEBI:15377"/>
        <dbReference type="ChEBI" id="CHEBI:15642"/>
        <dbReference type="ChEBI" id="CHEBI:43120"/>
        <dbReference type="EC" id="4.2.1.96"/>
    </reaction>
</comment>
<name>A0A7C5QNX6_CALS0</name>
<dbReference type="PANTHER" id="PTHR12599">
    <property type="entry name" value="PTERIN-4-ALPHA-CARBINOLAMINE DEHYDRATASE"/>
    <property type="match status" value="1"/>
</dbReference>
<accession>A0A7C5QNX6</accession>
<reference evidence="5" key="1">
    <citation type="journal article" date="2020" name="mSystems">
        <title>Genome- and Community-Level Interaction Insights into Carbon Utilization and Element Cycling Functions of Hydrothermarchaeota in Hydrothermal Sediment.</title>
        <authorList>
            <person name="Zhou Z."/>
            <person name="Liu Y."/>
            <person name="Xu W."/>
            <person name="Pan J."/>
            <person name="Luo Z.H."/>
            <person name="Li M."/>
        </authorList>
    </citation>
    <scope>NUCLEOTIDE SEQUENCE [LARGE SCALE GENOMIC DNA]</scope>
    <source>
        <strain evidence="5">SpSt-1056</strain>
    </source>
</reference>
<dbReference type="EMBL" id="DRWN01000056">
    <property type="protein sequence ID" value="HHK68835.1"/>
    <property type="molecule type" value="Genomic_DNA"/>
</dbReference>
<dbReference type="CDD" id="cd00914">
    <property type="entry name" value="PCD_DCoH_subfamily_b"/>
    <property type="match status" value="1"/>
</dbReference>
<evidence type="ECO:0000256" key="3">
    <source>
        <dbReference type="ARBA" id="ARBA00023239"/>
    </source>
</evidence>
<dbReference type="EC" id="4.2.1.96" evidence="4"/>
<dbReference type="GO" id="GO:0008124">
    <property type="term" value="F:4-alpha-hydroxytetrahydrobiopterin dehydratase activity"/>
    <property type="evidence" value="ECO:0007669"/>
    <property type="project" value="UniProtKB-UniRule"/>
</dbReference>
<dbReference type="GO" id="GO:0006729">
    <property type="term" value="P:tetrahydrobiopterin biosynthetic process"/>
    <property type="evidence" value="ECO:0007669"/>
    <property type="project" value="InterPro"/>
</dbReference>
<evidence type="ECO:0000256" key="2">
    <source>
        <dbReference type="ARBA" id="ARBA00006472"/>
    </source>
</evidence>
<protein>
    <recommendedName>
        <fullName evidence="4">Putative pterin-4-alpha-carbinolamine dehydratase</fullName>
        <shortName evidence="4">PHS</shortName>
        <ecNumber evidence="4">4.2.1.96</ecNumber>
    </recommendedName>
    <alternativeName>
        <fullName evidence="4">4-alpha-hydroxy-tetrahydropterin dehydratase</fullName>
    </alternativeName>
    <alternativeName>
        <fullName evidence="4">Pterin carbinolamine dehydratase</fullName>
        <shortName evidence="4">PCD</shortName>
    </alternativeName>
</protein>
<sequence length="99" mass="11640">MADDDYRLLDRDELEQGLRQLGSGWVLKDGKLYKRFVFKDFVECFGFMAKVALEAEKLRHHPEWFNVYNVVEVWLTTHDLGGISTYDVKLAKTIERLSK</sequence>
<organism evidence="5">
    <name type="scientific">Caldiarchaeum subterraneum</name>
    <dbReference type="NCBI Taxonomy" id="311458"/>
    <lineage>
        <taxon>Archaea</taxon>
        <taxon>Nitrososphaerota</taxon>
        <taxon>Candidatus Caldarchaeales</taxon>
        <taxon>Candidatus Caldarchaeaceae</taxon>
        <taxon>Candidatus Caldarchaeum</taxon>
    </lineage>
</organism>
<keyword evidence="3 4" id="KW-0456">Lyase</keyword>
<comment type="caution">
    <text evidence="5">The sequence shown here is derived from an EMBL/GenBank/DDBJ whole genome shotgun (WGS) entry which is preliminary data.</text>
</comment>
<dbReference type="HAMAP" id="MF_00434">
    <property type="entry name" value="Pterin_4_alpha"/>
    <property type="match status" value="1"/>
</dbReference>
<dbReference type="AlphaFoldDB" id="A0A7C5QNX6"/>